<feature type="region of interest" description="Disordered" evidence="1">
    <location>
        <begin position="38"/>
        <end position="66"/>
    </location>
</feature>
<keyword evidence="3" id="KW-1185">Reference proteome</keyword>
<dbReference type="AlphaFoldDB" id="A0AB34G8D3"/>
<protein>
    <submittedName>
        <fullName evidence="2">Uncharacterized protein</fullName>
    </submittedName>
</protein>
<reference evidence="2 3" key="1">
    <citation type="submission" date="2022-11" db="EMBL/GenBank/DDBJ databases">
        <title>Whole genome sequence of Eschrichtius robustus ER-17-0199.</title>
        <authorList>
            <person name="Bruniche-Olsen A."/>
            <person name="Black A.N."/>
            <person name="Fields C.J."/>
            <person name="Walden K."/>
            <person name="Dewoody J.A."/>
        </authorList>
    </citation>
    <scope>NUCLEOTIDE SEQUENCE [LARGE SCALE GENOMIC DNA]</scope>
    <source>
        <strain evidence="2">ER-17-0199</strain>
        <tissue evidence="2">Blubber</tissue>
    </source>
</reference>
<dbReference type="Proteomes" id="UP001159641">
    <property type="component" value="Unassembled WGS sequence"/>
</dbReference>
<sequence>MSLVAMPFYQKRHKNFDQSYRNIQTRYLLDEYAAKKRASTQTSSQKSVTQKSSSQRGSSQTAQEGTTCRLCARKVSTALEEDEQERRHSSSRQGNDWGWIFCILVQKRTLQSRGPTATVHTSQLDWPQASLLSPQTHSLSPESTLVTFGGLET</sequence>
<evidence type="ECO:0000313" key="3">
    <source>
        <dbReference type="Proteomes" id="UP001159641"/>
    </source>
</evidence>
<evidence type="ECO:0000313" key="2">
    <source>
        <dbReference type="EMBL" id="KAJ8775764.1"/>
    </source>
</evidence>
<gene>
    <name evidence="2" type="ORF">J1605_016162</name>
</gene>
<comment type="caution">
    <text evidence="2">The sequence shown here is derived from an EMBL/GenBank/DDBJ whole genome shotgun (WGS) entry which is preliminary data.</text>
</comment>
<proteinExistence type="predicted"/>
<organism evidence="2 3">
    <name type="scientific">Eschrichtius robustus</name>
    <name type="common">California gray whale</name>
    <name type="synonym">Eschrichtius gibbosus</name>
    <dbReference type="NCBI Taxonomy" id="9764"/>
    <lineage>
        <taxon>Eukaryota</taxon>
        <taxon>Metazoa</taxon>
        <taxon>Chordata</taxon>
        <taxon>Craniata</taxon>
        <taxon>Vertebrata</taxon>
        <taxon>Euteleostomi</taxon>
        <taxon>Mammalia</taxon>
        <taxon>Eutheria</taxon>
        <taxon>Laurasiatheria</taxon>
        <taxon>Artiodactyla</taxon>
        <taxon>Whippomorpha</taxon>
        <taxon>Cetacea</taxon>
        <taxon>Mysticeti</taxon>
        <taxon>Eschrichtiidae</taxon>
        <taxon>Eschrichtius</taxon>
    </lineage>
</organism>
<name>A0AB34G8D3_ESCRO</name>
<feature type="compositionally biased region" description="Polar residues" evidence="1">
    <location>
        <begin position="56"/>
        <end position="66"/>
    </location>
</feature>
<evidence type="ECO:0000256" key="1">
    <source>
        <dbReference type="SAM" id="MobiDB-lite"/>
    </source>
</evidence>
<feature type="compositionally biased region" description="Low complexity" evidence="1">
    <location>
        <begin position="39"/>
        <end position="55"/>
    </location>
</feature>
<dbReference type="EMBL" id="JAIQCJ010002574">
    <property type="protein sequence ID" value="KAJ8775764.1"/>
    <property type="molecule type" value="Genomic_DNA"/>
</dbReference>
<accession>A0AB34G8D3</accession>